<dbReference type="EMBL" id="BMGI01000001">
    <property type="protein sequence ID" value="GGD21789.1"/>
    <property type="molecule type" value="Genomic_DNA"/>
</dbReference>
<organism evidence="2 3">
    <name type="scientific">Sinisalibacter lacisalsi</name>
    <dbReference type="NCBI Taxonomy" id="1526570"/>
    <lineage>
        <taxon>Bacteria</taxon>
        <taxon>Pseudomonadati</taxon>
        <taxon>Pseudomonadota</taxon>
        <taxon>Alphaproteobacteria</taxon>
        <taxon>Rhodobacterales</taxon>
        <taxon>Roseobacteraceae</taxon>
        <taxon>Sinisalibacter</taxon>
    </lineage>
</organism>
<evidence type="ECO:0000313" key="2">
    <source>
        <dbReference type="EMBL" id="GGD21789.1"/>
    </source>
</evidence>
<name>A0ABQ1QB71_9RHOB</name>
<dbReference type="InterPro" id="IPR010985">
    <property type="entry name" value="Ribbon_hlx_hlx"/>
</dbReference>
<evidence type="ECO:0000313" key="3">
    <source>
        <dbReference type="Proteomes" id="UP000617355"/>
    </source>
</evidence>
<comment type="caution">
    <text evidence="2">The sequence shown here is derived from an EMBL/GenBank/DDBJ whole genome shotgun (WGS) entry which is preliminary data.</text>
</comment>
<evidence type="ECO:0000259" key="1">
    <source>
        <dbReference type="Pfam" id="PF01402"/>
    </source>
</evidence>
<accession>A0ABQ1QB71</accession>
<dbReference type="InterPro" id="IPR002145">
    <property type="entry name" value="CopG"/>
</dbReference>
<reference evidence="3" key="1">
    <citation type="journal article" date="2019" name="Int. J. Syst. Evol. Microbiol.">
        <title>The Global Catalogue of Microorganisms (GCM) 10K type strain sequencing project: providing services to taxonomists for standard genome sequencing and annotation.</title>
        <authorList>
            <consortium name="The Broad Institute Genomics Platform"/>
            <consortium name="The Broad Institute Genome Sequencing Center for Infectious Disease"/>
            <person name="Wu L."/>
            <person name="Ma J."/>
        </authorList>
    </citation>
    <scope>NUCLEOTIDE SEQUENCE [LARGE SCALE GENOMIC DNA]</scope>
    <source>
        <strain evidence="3">CGMCC 1.12922</strain>
    </source>
</reference>
<dbReference type="RefSeq" id="WP_188525826.1">
    <property type="nucleotide sequence ID" value="NZ_BMGI01000001.1"/>
</dbReference>
<dbReference type="Pfam" id="PF01402">
    <property type="entry name" value="RHH_1"/>
    <property type="match status" value="1"/>
</dbReference>
<protein>
    <recommendedName>
        <fullName evidence="1">Ribbon-helix-helix protein CopG domain-containing protein</fullName>
    </recommendedName>
</protein>
<dbReference type="SUPFAM" id="SSF47598">
    <property type="entry name" value="Ribbon-helix-helix"/>
    <property type="match status" value="1"/>
</dbReference>
<keyword evidence="3" id="KW-1185">Reference proteome</keyword>
<dbReference type="Proteomes" id="UP000617355">
    <property type="component" value="Unassembled WGS sequence"/>
</dbReference>
<gene>
    <name evidence="2" type="ORF">GCM10011358_02850</name>
</gene>
<feature type="domain" description="Ribbon-helix-helix protein CopG" evidence="1">
    <location>
        <begin position="3"/>
        <end position="41"/>
    </location>
</feature>
<sequence>MESVSFKLPAEMMARLEGLARGDDVSVGQVIRWAIEREIRRRDALRTPPRVDQRMLAPVRARISEDFEAAQGWSDLRDRLIAKGYTLRESGGGLALHEVISGRFLCRTSEIGFGYPTLLKRFSQPFPGHSHTWLLDRIREVPVYVKT</sequence>
<proteinExistence type="predicted"/>